<feature type="domain" description="Transcriptional regulatory protein RXT2 N-terminal" evidence="2">
    <location>
        <begin position="37"/>
        <end position="178"/>
    </location>
</feature>
<feature type="compositionally biased region" description="Polar residues" evidence="1">
    <location>
        <begin position="291"/>
        <end position="304"/>
    </location>
</feature>
<feature type="compositionally biased region" description="Low complexity" evidence="1">
    <location>
        <begin position="242"/>
        <end position="255"/>
    </location>
</feature>
<dbReference type="OrthoDB" id="2405722at2759"/>
<dbReference type="InterPro" id="IPR013904">
    <property type="entry name" value="RXT2_N"/>
</dbReference>
<dbReference type="EMBL" id="KZ678698">
    <property type="protein sequence ID" value="PSR76631.1"/>
    <property type="molecule type" value="Genomic_DNA"/>
</dbReference>
<reference evidence="3 4" key="1">
    <citation type="journal article" date="2018" name="Mycol. Prog.">
        <title>Coniella lustricola, a new species from submerged detritus.</title>
        <authorList>
            <person name="Raudabaugh D.B."/>
            <person name="Iturriaga T."/>
            <person name="Carver A."/>
            <person name="Mondo S."/>
            <person name="Pangilinan J."/>
            <person name="Lipzen A."/>
            <person name="He G."/>
            <person name="Amirebrahimi M."/>
            <person name="Grigoriev I.V."/>
            <person name="Miller A.N."/>
        </authorList>
    </citation>
    <scope>NUCLEOTIDE SEQUENCE [LARGE SCALE GENOMIC DNA]</scope>
    <source>
        <strain evidence="3 4">B22-T-1</strain>
    </source>
</reference>
<gene>
    <name evidence="3" type="ORF">BD289DRAFT_463802</name>
</gene>
<evidence type="ECO:0000313" key="3">
    <source>
        <dbReference type="EMBL" id="PSR76631.1"/>
    </source>
</evidence>
<dbReference type="AlphaFoldDB" id="A0A2T2ZTY1"/>
<feature type="region of interest" description="Disordered" evidence="1">
    <location>
        <begin position="291"/>
        <end position="380"/>
    </location>
</feature>
<dbReference type="InterPro" id="IPR039602">
    <property type="entry name" value="Rxt2"/>
</dbReference>
<feature type="region of interest" description="Disordered" evidence="1">
    <location>
        <begin position="482"/>
        <end position="506"/>
    </location>
</feature>
<feature type="region of interest" description="Disordered" evidence="1">
    <location>
        <begin position="23"/>
        <end position="47"/>
    </location>
</feature>
<evidence type="ECO:0000313" key="4">
    <source>
        <dbReference type="Proteomes" id="UP000241462"/>
    </source>
</evidence>
<accession>A0A2T2ZTY1</accession>
<feature type="compositionally biased region" description="Polar residues" evidence="1">
    <location>
        <begin position="225"/>
        <end position="235"/>
    </location>
</feature>
<dbReference type="GO" id="GO:0033698">
    <property type="term" value="C:Rpd3L complex"/>
    <property type="evidence" value="ECO:0007669"/>
    <property type="project" value="TreeGrafter"/>
</dbReference>
<name>A0A2T2ZTY1_9PEZI</name>
<dbReference type="STRING" id="2025994.A0A2T2ZTY1"/>
<evidence type="ECO:0000256" key="1">
    <source>
        <dbReference type="SAM" id="MobiDB-lite"/>
    </source>
</evidence>
<proteinExistence type="predicted"/>
<protein>
    <submittedName>
        <fullName evidence="3">RXT2-like protein</fullName>
    </submittedName>
</protein>
<dbReference type="PANTHER" id="PTHR28232">
    <property type="entry name" value="TRANSCRIPTIONAL REGULATORY PROTEIN RXT2"/>
    <property type="match status" value="1"/>
</dbReference>
<dbReference type="InParanoid" id="A0A2T2ZTY1"/>
<evidence type="ECO:0000259" key="2">
    <source>
        <dbReference type="Pfam" id="PF08595"/>
    </source>
</evidence>
<sequence length="506" mass="56147">MTSREQVYVLETIRAMKKKIARDTIESDSDSEIQAPTNRGNKMKQKAKFVREGKLGPPTGPAVYKEVVEHTGYRRAIISRNPPLVDEDGYDIDSDDDEERIQEAVAAAAETDPYSSIRLEQLLAPLTAVTDLPAHPTLSRPFVSPALTELANQGSDLMHKENAALSKVRPLLTKLSGDHTWANCEMFLGPNDREFFDDAYVSRLLKRRKIDSCTSNEEETAATRLGNQDTASRQANGAPDLADAAQPSPQPEQSSNQDVAMTDNNITAHQEEEGNNKNMKFDVLQTVRATASENDSTVIRQNRTLVADHNEPPKGDSSPSKGTSKPTGEGEGKGKEQAAGSDTQDGNIAMVLGGIQPNAETRQDEQQKLQPMDEGNDSLADLADDSFIHPIFLAPRAAHPDRDVGLPEQEAEDVRRLLQLYVQKQEEVCRGARKLYEGLLKADRMRKTVLAWSKAEAHCGPNRDMSDGEDWYDKEEWGLTEDLKKGVDEEEEDTTQPQKKTRNRNK</sequence>
<dbReference type="GO" id="GO:0005829">
    <property type="term" value="C:cytosol"/>
    <property type="evidence" value="ECO:0007669"/>
    <property type="project" value="TreeGrafter"/>
</dbReference>
<dbReference type="PANTHER" id="PTHR28232:SF1">
    <property type="entry name" value="TRANSCRIPTIONAL REGULATORY PROTEIN RXT2"/>
    <property type="match status" value="1"/>
</dbReference>
<organism evidence="3 4">
    <name type="scientific">Coniella lustricola</name>
    <dbReference type="NCBI Taxonomy" id="2025994"/>
    <lineage>
        <taxon>Eukaryota</taxon>
        <taxon>Fungi</taxon>
        <taxon>Dikarya</taxon>
        <taxon>Ascomycota</taxon>
        <taxon>Pezizomycotina</taxon>
        <taxon>Sordariomycetes</taxon>
        <taxon>Sordariomycetidae</taxon>
        <taxon>Diaporthales</taxon>
        <taxon>Schizoparmaceae</taxon>
        <taxon>Coniella</taxon>
    </lineage>
</organism>
<feature type="region of interest" description="Disordered" evidence="1">
    <location>
        <begin position="214"/>
        <end position="258"/>
    </location>
</feature>
<dbReference type="Proteomes" id="UP000241462">
    <property type="component" value="Unassembled WGS sequence"/>
</dbReference>
<dbReference type="Pfam" id="PF08595">
    <property type="entry name" value="RXT2_N"/>
    <property type="match status" value="1"/>
</dbReference>
<keyword evidence="4" id="KW-1185">Reference proteome</keyword>